<comment type="similarity">
    <text evidence="1">Belongs to the CoA-transferase III family.</text>
</comment>
<dbReference type="InterPro" id="IPR003673">
    <property type="entry name" value="CoA-Trfase_fam_III"/>
</dbReference>
<dbReference type="OrthoDB" id="5863171at2759"/>
<organism evidence="2 3">
    <name type="scientific">Plectosphaerella cucumerina</name>
    <dbReference type="NCBI Taxonomy" id="40658"/>
    <lineage>
        <taxon>Eukaryota</taxon>
        <taxon>Fungi</taxon>
        <taxon>Dikarya</taxon>
        <taxon>Ascomycota</taxon>
        <taxon>Pezizomycotina</taxon>
        <taxon>Sordariomycetes</taxon>
        <taxon>Hypocreomycetidae</taxon>
        <taxon>Glomerellales</taxon>
        <taxon>Plectosphaerellaceae</taxon>
        <taxon>Plectosphaerella</taxon>
    </lineage>
</organism>
<reference evidence="2" key="1">
    <citation type="journal article" date="2021" name="Nat. Commun.">
        <title>Genetic determinants of endophytism in the Arabidopsis root mycobiome.</title>
        <authorList>
            <person name="Mesny F."/>
            <person name="Miyauchi S."/>
            <person name="Thiergart T."/>
            <person name="Pickel B."/>
            <person name="Atanasova L."/>
            <person name="Karlsson M."/>
            <person name="Huettel B."/>
            <person name="Barry K.W."/>
            <person name="Haridas S."/>
            <person name="Chen C."/>
            <person name="Bauer D."/>
            <person name="Andreopoulos W."/>
            <person name="Pangilinan J."/>
            <person name="LaButti K."/>
            <person name="Riley R."/>
            <person name="Lipzen A."/>
            <person name="Clum A."/>
            <person name="Drula E."/>
            <person name="Henrissat B."/>
            <person name="Kohler A."/>
            <person name="Grigoriev I.V."/>
            <person name="Martin F.M."/>
            <person name="Hacquard S."/>
        </authorList>
    </citation>
    <scope>NUCLEOTIDE SEQUENCE</scope>
    <source>
        <strain evidence="2">MPI-CAGE-AT-0016</strain>
    </source>
</reference>
<evidence type="ECO:0000313" key="3">
    <source>
        <dbReference type="Proteomes" id="UP000813385"/>
    </source>
</evidence>
<dbReference type="InterPro" id="IPR050509">
    <property type="entry name" value="CoA-transferase_III"/>
</dbReference>
<dbReference type="Proteomes" id="UP000813385">
    <property type="component" value="Unassembled WGS sequence"/>
</dbReference>
<name>A0A8K0TR32_9PEZI</name>
<dbReference type="PANTHER" id="PTHR48228:SF4">
    <property type="entry name" value="BLR3030 PROTEIN"/>
    <property type="match status" value="1"/>
</dbReference>
<evidence type="ECO:0000313" key="2">
    <source>
        <dbReference type="EMBL" id="KAH7375090.1"/>
    </source>
</evidence>
<dbReference type="AlphaFoldDB" id="A0A8K0TR32"/>
<dbReference type="InterPro" id="IPR023606">
    <property type="entry name" value="CoA-Trfase_III_dom_1_sf"/>
</dbReference>
<dbReference type="GO" id="GO:0003824">
    <property type="term" value="F:catalytic activity"/>
    <property type="evidence" value="ECO:0007669"/>
    <property type="project" value="InterPro"/>
</dbReference>
<dbReference type="Gene3D" id="3.40.50.10540">
    <property type="entry name" value="Crotonobetainyl-coa:carnitine coa-transferase, domain 1"/>
    <property type="match status" value="1"/>
</dbReference>
<dbReference type="EMBL" id="JAGPXD010000001">
    <property type="protein sequence ID" value="KAH7375090.1"/>
    <property type="molecule type" value="Genomic_DNA"/>
</dbReference>
<evidence type="ECO:0000256" key="1">
    <source>
        <dbReference type="ARBA" id="ARBA00008383"/>
    </source>
</evidence>
<comment type="caution">
    <text evidence="2">The sequence shown here is derived from an EMBL/GenBank/DDBJ whole genome shotgun (WGS) entry which is preliminary data.</text>
</comment>
<protein>
    <submittedName>
        <fullName evidence="2">CoA-transferase family III domain-containing protein</fullName>
    </submittedName>
</protein>
<dbReference type="PANTHER" id="PTHR48228">
    <property type="entry name" value="SUCCINYL-COA--D-CITRAMALATE COA-TRANSFERASE"/>
    <property type="match status" value="1"/>
</dbReference>
<dbReference type="Pfam" id="PF02515">
    <property type="entry name" value="CoA_transf_3"/>
    <property type="match status" value="1"/>
</dbReference>
<gene>
    <name evidence="2" type="ORF">B0T11DRAFT_6021</name>
</gene>
<accession>A0A8K0TR32</accession>
<keyword evidence="3" id="KW-1185">Reference proteome</keyword>
<dbReference type="SUPFAM" id="SSF89796">
    <property type="entry name" value="CoA-transferase family III (CaiB/BaiF)"/>
    <property type="match status" value="2"/>
</dbReference>
<sequence length="497" mass="53786">MGDTNEDTLQDGPLVDRSGFGVRDVIRDVWTNVGLPKAALDSLVLPGEEDTGPIVPSSFKLGTLSHACLALAALSASQVHALRNGLKRVPNITVTRRHATVEFKSERLYRLARVNKPLQYQLLGGLHRTNDGHVRIHDSFPNHVKAILGVLGLPGNANREDIAKKTKNWASIDLETTATVESSAAAYALRSFQQWDSLPQSKAISNLPIGLKQLAPGPAKFPSRMPPGQSRPLKGLRVVEMSRVIAAPLSGKTLAVHGADVLWVTSPNLPDLPDLDREFSRGKRTIQLDIRDPSEKDKLLELLRICDVFIQGYRPGSLASHGLSPEKLVEANPGIIIANLSAFGPQGPWSGRRGFDSLVQTCSGMNVSEAEHAGQGESARVLPSQALDHGAGYMLATGIMAAVHRRAVEGGAWQVDVSLAGVMKYLRSLGQYPGAEGFQCDDFNRPEDVPEEYFETNETGYGTMTTVRHAASIDGCDVGWEIMPKPLGSDEARWLAP</sequence>
<proteinExistence type="inferred from homology"/>